<dbReference type="GO" id="GO:0008610">
    <property type="term" value="P:lipid biosynthetic process"/>
    <property type="evidence" value="ECO:0007669"/>
    <property type="project" value="TreeGrafter"/>
</dbReference>
<name>A0A919DX25_9ACTN</name>
<evidence type="ECO:0000256" key="1">
    <source>
        <dbReference type="ARBA" id="ARBA00007169"/>
    </source>
</evidence>
<dbReference type="EMBL" id="BNBT01000150">
    <property type="protein sequence ID" value="GHE87330.1"/>
    <property type="molecule type" value="Genomic_DNA"/>
</dbReference>
<dbReference type="Pfam" id="PF00975">
    <property type="entry name" value="Thioesterase"/>
    <property type="match status" value="1"/>
</dbReference>
<evidence type="ECO:0000256" key="2">
    <source>
        <dbReference type="SAM" id="MobiDB-lite"/>
    </source>
</evidence>
<dbReference type="PANTHER" id="PTHR11487:SF0">
    <property type="entry name" value="S-ACYL FATTY ACID SYNTHASE THIOESTERASE, MEDIUM CHAIN"/>
    <property type="match status" value="1"/>
</dbReference>
<organism evidence="4 5">
    <name type="scientific">Streptomyces longispororuber</name>
    <dbReference type="NCBI Taxonomy" id="68230"/>
    <lineage>
        <taxon>Bacteria</taxon>
        <taxon>Bacillati</taxon>
        <taxon>Actinomycetota</taxon>
        <taxon>Actinomycetes</taxon>
        <taxon>Kitasatosporales</taxon>
        <taxon>Streptomycetaceae</taxon>
        <taxon>Streptomyces</taxon>
    </lineage>
</organism>
<protein>
    <submittedName>
        <fullName evidence="4">Thioesterase</fullName>
    </submittedName>
</protein>
<dbReference type="InterPro" id="IPR029058">
    <property type="entry name" value="AB_hydrolase_fold"/>
</dbReference>
<feature type="region of interest" description="Disordered" evidence="2">
    <location>
        <begin position="1"/>
        <end position="25"/>
    </location>
</feature>
<evidence type="ECO:0000313" key="5">
    <source>
        <dbReference type="Proteomes" id="UP000608024"/>
    </source>
</evidence>
<dbReference type="InterPro" id="IPR012223">
    <property type="entry name" value="TEII"/>
</dbReference>
<comment type="caution">
    <text evidence="4">The sequence shown here is derived from an EMBL/GenBank/DDBJ whole genome shotgun (WGS) entry which is preliminary data.</text>
</comment>
<feature type="domain" description="Thioesterase" evidence="3">
    <location>
        <begin position="34"/>
        <end position="247"/>
    </location>
</feature>
<comment type="similarity">
    <text evidence="1">Belongs to the thioesterase family.</text>
</comment>
<sequence length="271" mass="29311">MHPSARPARPAPPTATDWFPGPGPDPEAAAGTPRLICFPYAGGTASVYRDWPDLLGAPVVPVQFPGRGRRLREAPYTDLDALVSDVTDALLAAGPVRDYVLFGHSMGALVAYEVACALRARGAPEPRHLFVSGSRAPHLYGDRADHALGDDALRALVHDLGALAPGDRVAGAYLERRLPVLRADLTACERYRWRPRPPLACPMTAYAAAGDPVAPAPGVEAWRAYTGASLLCRRVPGGHFFLNGPERRPLLRDLRTELTRTAEEKEPSWTY</sequence>
<proteinExistence type="inferred from homology"/>
<evidence type="ECO:0000313" key="4">
    <source>
        <dbReference type="EMBL" id="GHE87330.1"/>
    </source>
</evidence>
<dbReference type="RefSeq" id="WP_190139600.1">
    <property type="nucleotide sequence ID" value="NZ_BNBT01000150.1"/>
</dbReference>
<reference evidence="4" key="1">
    <citation type="journal article" date="2014" name="Int. J. Syst. Evol. Microbiol.">
        <title>Complete genome sequence of Corynebacterium casei LMG S-19264T (=DSM 44701T), isolated from a smear-ripened cheese.</title>
        <authorList>
            <consortium name="US DOE Joint Genome Institute (JGI-PGF)"/>
            <person name="Walter F."/>
            <person name="Albersmeier A."/>
            <person name="Kalinowski J."/>
            <person name="Ruckert C."/>
        </authorList>
    </citation>
    <scope>NUCLEOTIDE SEQUENCE</scope>
    <source>
        <strain evidence="4">JCM 4784</strain>
    </source>
</reference>
<accession>A0A919DX25</accession>
<dbReference type="PANTHER" id="PTHR11487">
    <property type="entry name" value="THIOESTERASE"/>
    <property type="match status" value="1"/>
</dbReference>
<dbReference type="InterPro" id="IPR001031">
    <property type="entry name" value="Thioesterase"/>
</dbReference>
<dbReference type="AlphaFoldDB" id="A0A919DX25"/>
<dbReference type="Gene3D" id="3.40.50.1820">
    <property type="entry name" value="alpha/beta hydrolase"/>
    <property type="match status" value="1"/>
</dbReference>
<evidence type="ECO:0000259" key="3">
    <source>
        <dbReference type="Pfam" id="PF00975"/>
    </source>
</evidence>
<dbReference type="SUPFAM" id="SSF53474">
    <property type="entry name" value="alpha/beta-Hydrolases"/>
    <property type="match status" value="1"/>
</dbReference>
<reference evidence="4" key="2">
    <citation type="submission" date="2020-09" db="EMBL/GenBank/DDBJ databases">
        <authorList>
            <person name="Sun Q."/>
            <person name="Ohkuma M."/>
        </authorList>
    </citation>
    <scope>NUCLEOTIDE SEQUENCE</scope>
    <source>
        <strain evidence="4">JCM 4784</strain>
    </source>
</reference>
<dbReference type="Proteomes" id="UP000608024">
    <property type="component" value="Unassembled WGS sequence"/>
</dbReference>
<gene>
    <name evidence="4" type="ORF">GCM10018785_63650</name>
</gene>
<keyword evidence="5" id="KW-1185">Reference proteome</keyword>